<protein>
    <submittedName>
        <fullName evidence="4">GNAT family N-acetyltransferase</fullName>
    </submittedName>
</protein>
<name>A0AAE4FUT1_9CYAN</name>
<dbReference type="CDD" id="cd04301">
    <property type="entry name" value="NAT_SF"/>
    <property type="match status" value="1"/>
</dbReference>
<dbReference type="InterPro" id="IPR051016">
    <property type="entry name" value="Diverse_Substrate_AcTransf"/>
</dbReference>
<dbReference type="GO" id="GO:0008080">
    <property type="term" value="F:N-acetyltransferase activity"/>
    <property type="evidence" value="ECO:0007669"/>
    <property type="project" value="UniProtKB-ARBA"/>
</dbReference>
<comment type="caution">
    <text evidence="4">The sequence shown here is derived from an EMBL/GenBank/DDBJ whole genome shotgun (WGS) entry which is preliminary data.</text>
</comment>
<dbReference type="PROSITE" id="PS51186">
    <property type="entry name" value="GNAT"/>
    <property type="match status" value="1"/>
</dbReference>
<evidence type="ECO:0000313" key="4">
    <source>
        <dbReference type="EMBL" id="MDS3862253.1"/>
    </source>
</evidence>
<dbReference type="InterPro" id="IPR016181">
    <property type="entry name" value="Acyl_CoA_acyltransferase"/>
</dbReference>
<keyword evidence="2" id="KW-0012">Acyltransferase</keyword>
<reference evidence="5" key="1">
    <citation type="submission" date="2023-07" db="EMBL/GenBank/DDBJ databases">
        <authorList>
            <person name="Luz R."/>
            <person name="Cordeiro R."/>
            <person name="Fonseca A."/>
            <person name="Goncalves V."/>
        </authorList>
    </citation>
    <scope>NUCLEOTIDE SEQUENCE [LARGE SCALE GENOMIC DNA]</scope>
    <source>
        <strain evidence="5">BACA0444</strain>
    </source>
</reference>
<dbReference type="Proteomes" id="UP001268256">
    <property type="component" value="Unassembled WGS sequence"/>
</dbReference>
<sequence length="277" mass="30675">MIQILKSMEPSIRPARPGDEQVIFGFIQELAAYENLAHTVTGTPAQLHQHLFTPPVMAQAWIVEWEGEPVGYGLGFPFVSGLKHGLYLEDLYISPAFRRQGLGQTLLAFLANLTRQRGGNAMRWTVLADNTPAIQFYQQLGAMIYPQARIGRLTEAALIELTKNNSDHPDPTGVIRTYTSYSTFLTQPGLFVADRVDFGTLGASNSDLVEIELRGLARLCSQRNYGRLEWWVNLGEVDPWLGAGLGGEVLADWRFCDLNDSALTSLAARSPDHGSIR</sequence>
<accession>A0AAE4FUT1</accession>
<gene>
    <name evidence="4" type="ORF">RIF25_15750</name>
</gene>
<organism evidence="4 5">
    <name type="scientific">Pseudocalidococcus azoricus BACA0444</name>
    <dbReference type="NCBI Taxonomy" id="2918990"/>
    <lineage>
        <taxon>Bacteria</taxon>
        <taxon>Bacillati</taxon>
        <taxon>Cyanobacteriota</taxon>
        <taxon>Cyanophyceae</taxon>
        <taxon>Acaryochloridales</taxon>
        <taxon>Thermosynechococcaceae</taxon>
        <taxon>Pseudocalidococcus</taxon>
        <taxon>Pseudocalidococcus azoricus</taxon>
    </lineage>
</organism>
<keyword evidence="1" id="KW-0808">Transferase</keyword>
<dbReference type="AlphaFoldDB" id="A0AAE4FUT1"/>
<dbReference type="RefSeq" id="WP_322879463.1">
    <property type="nucleotide sequence ID" value="NZ_JAVMIP010000025.1"/>
</dbReference>
<feature type="domain" description="N-acetyltransferase" evidence="3">
    <location>
        <begin position="10"/>
        <end position="164"/>
    </location>
</feature>
<evidence type="ECO:0000256" key="1">
    <source>
        <dbReference type="ARBA" id="ARBA00022679"/>
    </source>
</evidence>
<evidence type="ECO:0000256" key="2">
    <source>
        <dbReference type="ARBA" id="ARBA00023315"/>
    </source>
</evidence>
<dbReference type="PANTHER" id="PTHR10545">
    <property type="entry name" value="DIAMINE N-ACETYLTRANSFERASE"/>
    <property type="match status" value="1"/>
</dbReference>
<dbReference type="EMBL" id="JAVMIP010000025">
    <property type="protein sequence ID" value="MDS3862253.1"/>
    <property type="molecule type" value="Genomic_DNA"/>
</dbReference>
<dbReference type="Pfam" id="PF00583">
    <property type="entry name" value="Acetyltransf_1"/>
    <property type="match status" value="1"/>
</dbReference>
<dbReference type="SUPFAM" id="SSF55729">
    <property type="entry name" value="Acyl-CoA N-acyltransferases (Nat)"/>
    <property type="match status" value="1"/>
</dbReference>
<evidence type="ECO:0000259" key="3">
    <source>
        <dbReference type="PROSITE" id="PS51186"/>
    </source>
</evidence>
<keyword evidence="5" id="KW-1185">Reference proteome</keyword>
<proteinExistence type="predicted"/>
<dbReference type="Gene3D" id="3.40.630.30">
    <property type="match status" value="1"/>
</dbReference>
<dbReference type="InterPro" id="IPR000182">
    <property type="entry name" value="GNAT_dom"/>
</dbReference>
<dbReference type="PANTHER" id="PTHR10545:SF29">
    <property type="entry name" value="GH14572P-RELATED"/>
    <property type="match status" value="1"/>
</dbReference>
<evidence type="ECO:0000313" key="5">
    <source>
        <dbReference type="Proteomes" id="UP001268256"/>
    </source>
</evidence>